<feature type="region of interest" description="Disordered" evidence="1">
    <location>
        <begin position="376"/>
        <end position="411"/>
    </location>
</feature>
<feature type="region of interest" description="Disordered" evidence="1">
    <location>
        <begin position="588"/>
        <end position="616"/>
    </location>
</feature>
<feature type="compositionally biased region" description="Basic and acidic residues" evidence="1">
    <location>
        <begin position="588"/>
        <end position="601"/>
    </location>
</feature>
<feature type="region of interest" description="Disordered" evidence="1">
    <location>
        <begin position="1"/>
        <end position="147"/>
    </location>
</feature>
<feature type="compositionally biased region" description="Low complexity" evidence="1">
    <location>
        <begin position="83"/>
        <end position="96"/>
    </location>
</feature>
<protein>
    <submittedName>
        <fullName evidence="2">Uncharacterized protein</fullName>
    </submittedName>
</protein>
<evidence type="ECO:0000313" key="3">
    <source>
        <dbReference type="Proteomes" id="UP001497497"/>
    </source>
</evidence>
<feature type="compositionally biased region" description="Basic and acidic residues" evidence="1">
    <location>
        <begin position="1"/>
        <end position="15"/>
    </location>
</feature>
<feature type="compositionally biased region" description="Polar residues" evidence="1">
    <location>
        <begin position="20"/>
        <end position="38"/>
    </location>
</feature>
<evidence type="ECO:0000256" key="1">
    <source>
        <dbReference type="SAM" id="MobiDB-lite"/>
    </source>
</evidence>
<dbReference type="EMBL" id="CAXITT010000048">
    <property type="protein sequence ID" value="CAL1529398.1"/>
    <property type="molecule type" value="Genomic_DNA"/>
</dbReference>
<reference evidence="2 3" key="1">
    <citation type="submission" date="2024-04" db="EMBL/GenBank/DDBJ databases">
        <authorList>
            <consortium name="Genoscope - CEA"/>
            <person name="William W."/>
        </authorList>
    </citation>
    <scope>NUCLEOTIDE SEQUENCE [LARGE SCALE GENOMIC DNA]</scope>
</reference>
<proteinExistence type="predicted"/>
<feature type="compositionally biased region" description="Low complexity" evidence="1">
    <location>
        <begin position="58"/>
        <end position="70"/>
    </location>
</feature>
<sequence length="616" mass="67481">MADSNLRRAADDKRGIPSNIYPQRSIPSTLDQQSTETRQPVPRVQTFHLPSPNHEPGSDSSASSFGHGSSHNIRDSGYNTDVSPATTSSPATTAPPRQHFVFDNIAHGDDDRAPHPSSAQPTPLSAFSDPRSPHAHVLNDSVPRGSPPLRLSPDIFRAQPTPGVRVCQISPRPASEASDTYRTQFDFESDDEADFRQKSYSAGNKLGIPGCKSHGPVRSRERYLDLSSVHSLESEDDENVFYSPGEHLNHLGVHASSQTTRGASSSAVRRRHFSTGEDSGEMGAWSLSCADPADETAGHRRRSLSESCSGKRIYAYNEHGFLGGEYWRHRQCHIQRDSALTCSQGFQPGYFDASRSVSCDSENVFTFDLDDIDDTDEAEEASGSHQKVSPAVPILREKPPQSPASRTRRRRVGICSSHVRTSSGLLLPCHGTIKGVSVSTQTPHQTSVLIDQLLSTPIALPNEAIGTAAGLLRRRSSESSAILGLPSGSAPLPDIVPTTGRDRSYSVPDFHTLERAARTRETGRQVGRELRRMSDDFNWSVLGPRRLSPVSEDFDGYPSSFPVTRPRGLLTRIWFAVQDTLVRRPIHRPDSSVDLTEHSTPDDESDDLADGRPTFD</sequence>
<keyword evidence="3" id="KW-1185">Reference proteome</keyword>
<gene>
    <name evidence="2" type="ORF">GSLYS_00003553001</name>
</gene>
<evidence type="ECO:0000313" key="2">
    <source>
        <dbReference type="EMBL" id="CAL1529398.1"/>
    </source>
</evidence>
<comment type="caution">
    <text evidence="2">The sequence shown here is derived from an EMBL/GenBank/DDBJ whole genome shotgun (WGS) entry which is preliminary data.</text>
</comment>
<name>A0AAV2H726_LYMST</name>
<accession>A0AAV2H726</accession>
<organism evidence="2 3">
    <name type="scientific">Lymnaea stagnalis</name>
    <name type="common">Great pond snail</name>
    <name type="synonym">Helix stagnalis</name>
    <dbReference type="NCBI Taxonomy" id="6523"/>
    <lineage>
        <taxon>Eukaryota</taxon>
        <taxon>Metazoa</taxon>
        <taxon>Spiralia</taxon>
        <taxon>Lophotrochozoa</taxon>
        <taxon>Mollusca</taxon>
        <taxon>Gastropoda</taxon>
        <taxon>Heterobranchia</taxon>
        <taxon>Euthyneura</taxon>
        <taxon>Panpulmonata</taxon>
        <taxon>Hygrophila</taxon>
        <taxon>Lymnaeoidea</taxon>
        <taxon>Lymnaeidae</taxon>
        <taxon>Lymnaea</taxon>
    </lineage>
</organism>
<dbReference type="AlphaFoldDB" id="A0AAV2H726"/>
<dbReference type="Proteomes" id="UP001497497">
    <property type="component" value="Unassembled WGS sequence"/>
</dbReference>